<proteinExistence type="predicted"/>
<dbReference type="PROSITE" id="PS50977">
    <property type="entry name" value="HTH_TETR_2"/>
    <property type="match status" value="1"/>
</dbReference>
<dbReference type="InterPro" id="IPR041669">
    <property type="entry name" value="TetR_C_15"/>
</dbReference>
<comment type="caution">
    <text evidence="6">The sequence shown here is derived from an EMBL/GenBank/DDBJ whole genome shotgun (WGS) entry which is preliminary data.</text>
</comment>
<dbReference type="PANTHER" id="PTHR30055:SF234">
    <property type="entry name" value="HTH-TYPE TRANSCRIPTIONAL REGULATOR BETI"/>
    <property type="match status" value="1"/>
</dbReference>
<dbReference type="PANTHER" id="PTHR30055">
    <property type="entry name" value="HTH-TYPE TRANSCRIPTIONAL REGULATOR RUTR"/>
    <property type="match status" value="1"/>
</dbReference>
<sequence length="199" mass="21176">MAEISPRKQPRQARARATCEAVKQAAARILVTGGPPALNTNAIAETAGVSVGTLYQYYPSKQAILAELVRDMRAGMLADIERGRAQAKGHDLRTAVRLMVGASLHHHRRDALGAEAMERAEAELPMDAETDALKRRIIALVAELLAGYGIADPELAARDLSAMTRGMAQAAVAAGETDFDALTERIARGAIGYLETGCN</sequence>
<dbReference type="AlphaFoldDB" id="A0A8J3H0G6"/>
<dbReference type="RefSeq" id="WP_189681690.1">
    <property type="nucleotide sequence ID" value="NZ_BNCJ01000014.1"/>
</dbReference>
<dbReference type="InterPro" id="IPR009057">
    <property type="entry name" value="Homeodomain-like_sf"/>
</dbReference>
<protein>
    <submittedName>
        <fullName evidence="6">TetR family transcriptional regulator</fullName>
    </submittedName>
</protein>
<dbReference type="PRINTS" id="PR00455">
    <property type="entry name" value="HTHTETR"/>
</dbReference>
<dbReference type="Pfam" id="PF17918">
    <property type="entry name" value="TetR_C_15"/>
    <property type="match status" value="1"/>
</dbReference>
<evidence type="ECO:0000313" key="7">
    <source>
        <dbReference type="Proteomes" id="UP000626220"/>
    </source>
</evidence>
<evidence type="ECO:0000256" key="1">
    <source>
        <dbReference type="ARBA" id="ARBA00023015"/>
    </source>
</evidence>
<organism evidence="6 7">
    <name type="scientific">Seohaeicola zhoushanensis</name>
    <dbReference type="NCBI Taxonomy" id="1569283"/>
    <lineage>
        <taxon>Bacteria</taxon>
        <taxon>Pseudomonadati</taxon>
        <taxon>Pseudomonadota</taxon>
        <taxon>Alphaproteobacteria</taxon>
        <taxon>Rhodobacterales</taxon>
        <taxon>Roseobacteraceae</taxon>
        <taxon>Seohaeicola</taxon>
    </lineage>
</organism>
<evidence type="ECO:0000256" key="2">
    <source>
        <dbReference type="ARBA" id="ARBA00023125"/>
    </source>
</evidence>
<keyword evidence="1" id="KW-0805">Transcription regulation</keyword>
<accession>A0A8J3H0G6</accession>
<dbReference type="InterPro" id="IPR050109">
    <property type="entry name" value="HTH-type_TetR-like_transc_reg"/>
</dbReference>
<feature type="domain" description="HTH tetR-type" evidence="5">
    <location>
        <begin position="16"/>
        <end position="76"/>
    </location>
</feature>
<dbReference type="InterPro" id="IPR001647">
    <property type="entry name" value="HTH_TetR"/>
</dbReference>
<reference evidence="6" key="2">
    <citation type="submission" date="2020-09" db="EMBL/GenBank/DDBJ databases">
        <authorList>
            <person name="Sun Q."/>
            <person name="Kim S."/>
        </authorList>
    </citation>
    <scope>NUCLEOTIDE SEQUENCE</scope>
    <source>
        <strain evidence="6">KCTC 42650</strain>
    </source>
</reference>
<dbReference type="Proteomes" id="UP000626220">
    <property type="component" value="Unassembled WGS sequence"/>
</dbReference>
<reference evidence="6" key="1">
    <citation type="journal article" date="2014" name="Int. J. Syst. Evol. Microbiol.">
        <title>Complete genome sequence of Corynebacterium casei LMG S-19264T (=DSM 44701T), isolated from a smear-ripened cheese.</title>
        <authorList>
            <consortium name="US DOE Joint Genome Institute (JGI-PGF)"/>
            <person name="Walter F."/>
            <person name="Albersmeier A."/>
            <person name="Kalinowski J."/>
            <person name="Ruckert C."/>
        </authorList>
    </citation>
    <scope>NUCLEOTIDE SEQUENCE</scope>
    <source>
        <strain evidence="6">KCTC 42650</strain>
    </source>
</reference>
<dbReference type="Gene3D" id="1.10.357.10">
    <property type="entry name" value="Tetracycline Repressor, domain 2"/>
    <property type="match status" value="1"/>
</dbReference>
<keyword evidence="3" id="KW-0804">Transcription</keyword>
<dbReference type="Pfam" id="PF00440">
    <property type="entry name" value="TetR_N"/>
    <property type="match status" value="1"/>
</dbReference>
<keyword evidence="7" id="KW-1185">Reference proteome</keyword>
<evidence type="ECO:0000256" key="4">
    <source>
        <dbReference type="PROSITE-ProRule" id="PRU00335"/>
    </source>
</evidence>
<feature type="DNA-binding region" description="H-T-H motif" evidence="4">
    <location>
        <begin position="39"/>
        <end position="58"/>
    </location>
</feature>
<name>A0A8J3H0G6_9RHOB</name>
<evidence type="ECO:0000259" key="5">
    <source>
        <dbReference type="PROSITE" id="PS50977"/>
    </source>
</evidence>
<evidence type="ECO:0000256" key="3">
    <source>
        <dbReference type="ARBA" id="ARBA00023163"/>
    </source>
</evidence>
<dbReference type="GO" id="GO:0003700">
    <property type="term" value="F:DNA-binding transcription factor activity"/>
    <property type="evidence" value="ECO:0007669"/>
    <property type="project" value="TreeGrafter"/>
</dbReference>
<dbReference type="SUPFAM" id="SSF46689">
    <property type="entry name" value="Homeodomain-like"/>
    <property type="match status" value="1"/>
</dbReference>
<dbReference type="GO" id="GO:0000976">
    <property type="term" value="F:transcription cis-regulatory region binding"/>
    <property type="evidence" value="ECO:0007669"/>
    <property type="project" value="TreeGrafter"/>
</dbReference>
<gene>
    <name evidence="6" type="ORF">GCM10017056_37910</name>
</gene>
<dbReference type="EMBL" id="BNCJ01000014">
    <property type="protein sequence ID" value="GHF63070.1"/>
    <property type="molecule type" value="Genomic_DNA"/>
</dbReference>
<keyword evidence="2 4" id="KW-0238">DNA-binding</keyword>
<evidence type="ECO:0000313" key="6">
    <source>
        <dbReference type="EMBL" id="GHF63070.1"/>
    </source>
</evidence>